<reference evidence="2 3" key="1">
    <citation type="submission" date="2024-09" db="EMBL/GenBank/DDBJ databases">
        <authorList>
            <person name="Sun Q."/>
            <person name="Mori K."/>
        </authorList>
    </citation>
    <scope>NUCLEOTIDE SEQUENCE [LARGE SCALE GENOMIC DNA]</scope>
    <source>
        <strain evidence="2 3">CGMCC 1.9126</strain>
    </source>
</reference>
<feature type="transmembrane region" description="Helical" evidence="1">
    <location>
        <begin position="38"/>
        <end position="61"/>
    </location>
</feature>
<keyword evidence="1" id="KW-1133">Transmembrane helix</keyword>
<comment type="caution">
    <text evidence="2">The sequence shown here is derived from an EMBL/GenBank/DDBJ whole genome shotgun (WGS) entry which is preliminary data.</text>
</comment>
<dbReference type="RefSeq" id="WP_160547502.1">
    <property type="nucleotide sequence ID" value="NZ_JBHLUU010000121.1"/>
</dbReference>
<keyword evidence="1" id="KW-0472">Membrane</keyword>
<proteinExistence type="predicted"/>
<keyword evidence="1" id="KW-0812">Transmembrane</keyword>
<evidence type="ECO:0000313" key="2">
    <source>
        <dbReference type="EMBL" id="MFC0477438.1"/>
    </source>
</evidence>
<dbReference type="EMBL" id="JBHLUU010000121">
    <property type="protein sequence ID" value="MFC0477438.1"/>
    <property type="molecule type" value="Genomic_DNA"/>
</dbReference>
<keyword evidence="3" id="KW-1185">Reference proteome</keyword>
<sequence>MKSKVKILNVVKYVSLTSLTFGIISFFIGLFVNGYSVLTPIGVGIVIGSVFIFLMGVFFVVTEEILNKMHLPNRIVSITKKERP</sequence>
<gene>
    <name evidence="2" type="ORF">ACFFHF_19785</name>
</gene>
<organism evidence="2 3">
    <name type="scientific">Robertmurraya beringensis</name>
    <dbReference type="NCBI Taxonomy" id="641660"/>
    <lineage>
        <taxon>Bacteria</taxon>
        <taxon>Bacillati</taxon>
        <taxon>Bacillota</taxon>
        <taxon>Bacilli</taxon>
        <taxon>Bacillales</taxon>
        <taxon>Bacillaceae</taxon>
        <taxon>Robertmurraya</taxon>
    </lineage>
</organism>
<accession>A0ABV6KVY6</accession>
<evidence type="ECO:0000256" key="1">
    <source>
        <dbReference type="SAM" id="Phobius"/>
    </source>
</evidence>
<evidence type="ECO:0000313" key="3">
    <source>
        <dbReference type="Proteomes" id="UP001589738"/>
    </source>
</evidence>
<name>A0ABV6KVY6_9BACI</name>
<protein>
    <submittedName>
        <fullName evidence="2">Uncharacterized protein</fullName>
    </submittedName>
</protein>
<feature type="transmembrane region" description="Helical" evidence="1">
    <location>
        <begin position="12"/>
        <end position="32"/>
    </location>
</feature>
<dbReference type="Proteomes" id="UP001589738">
    <property type="component" value="Unassembled WGS sequence"/>
</dbReference>